<comment type="caution">
    <text evidence="1">The sequence shown here is derived from an EMBL/GenBank/DDBJ whole genome shotgun (WGS) entry which is preliminary data.</text>
</comment>
<evidence type="ECO:0000313" key="2">
    <source>
        <dbReference type="Proteomes" id="UP000653076"/>
    </source>
</evidence>
<sequence length="93" mass="10419">MGVPPPSAREEPKMQNHVAVKPFWFCAACANPWPCDVARPHIAAEYVGRGKLFAVDMAELLWEATGDLERLGAKPDGFELYCRFLGWIRSVTQ</sequence>
<organism evidence="1 2">
    <name type="scientific">Micromonospora qiuiae</name>
    <dbReference type="NCBI Taxonomy" id="502268"/>
    <lineage>
        <taxon>Bacteria</taxon>
        <taxon>Bacillati</taxon>
        <taxon>Actinomycetota</taxon>
        <taxon>Actinomycetes</taxon>
        <taxon>Micromonosporales</taxon>
        <taxon>Micromonosporaceae</taxon>
        <taxon>Micromonospora</taxon>
    </lineage>
</organism>
<keyword evidence="2" id="KW-1185">Reference proteome</keyword>
<reference evidence="1 2" key="1">
    <citation type="submission" date="2021-01" db="EMBL/GenBank/DDBJ databases">
        <title>Whole genome shotgun sequence of Verrucosispora qiuiae NBRC 106684.</title>
        <authorList>
            <person name="Komaki H."/>
            <person name="Tamura T."/>
        </authorList>
    </citation>
    <scope>NUCLEOTIDE SEQUENCE [LARGE SCALE GENOMIC DNA]</scope>
    <source>
        <strain evidence="1 2">NBRC 106684</strain>
    </source>
</reference>
<evidence type="ECO:0000313" key="1">
    <source>
        <dbReference type="EMBL" id="GIJ26565.1"/>
    </source>
</evidence>
<protein>
    <recommendedName>
        <fullName evidence="3">Flavin reductase</fullName>
    </recommendedName>
</protein>
<evidence type="ECO:0008006" key="3">
    <source>
        <dbReference type="Google" id="ProtNLM"/>
    </source>
</evidence>
<accession>A0ABQ4J8S8</accession>
<dbReference type="Proteomes" id="UP000653076">
    <property type="component" value="Unassembled WGS sequence"/>
</dbReference>
<name>A0ABQ4J8S8_9ACTN</name>
<proteinExistence type="predicted"/>
<dbReference type="EMBL" id="BOPC01000022">
    <property type="protein sequence ID" value="GIJ26565.1"/>
    <property type="molecule type" value="Genomic_DNA"/>
</dbReference>
<gene>
    <name evidence="1" type="ORF">Vqi01_17270</name>
</gene>